<keyword evidence="3" id="KW-1133">Transmembrane helix</keyword>
<dbReference type="OrthoDB" id="10044855at2759"/>
<proteinExistence type="predicted"/>
<comment type="subcellular location">
    <subcellularLocation>
        <location evidence="1">Membrane</location>
        <topology evidence="1">Multi-pass membrane protein</topology>
    </subcellularLocation>
</comment>
<name>A0A7R8D4T5_LEPSM</name>
<evidence type="ECO:0000256" key="5">
    <source>
        <dbReference type="PROSITE-ProRule" id="PRU00581"/>
    </source>
</evidence>
<evidence type="ECO:0000313" key="7">
    <source>
        <dbReference type="Proteomes" id="UP000675881"/>
    </source>
</evidence>
<keyword evidence="7" id="KW-1185">Reference proteome</keyword>
<gene>
    <name evidence="6" type="ORF">LSAA_12893</name>
</gene>
<dbReference type="InterPro" id="IPR008253">
    <property type="entry name" value="Marvel"/>
</dbReference>
<evidence type="ECO:0000256" key="3">
    <source>
        <dbReference type="ARBA" id="ARBA00022989"/>
    </source>
</evidence>
<evidence type="ECO:0000256" key="4">
    <source>
        <dbReference type="ARBA" id="ARBA00023136"/>
    </source>
</evidence>
<reference evidence="6" key="1">
    <citation type="submission" date="2021-02" db="EMBL/GenBank/DDBJ databases">
        <authorList>
            <person name="Bekaert M."/>
        </authorList>
    </citation>
    <scope>NUCLEOTIDE SEQUENCE</scope>
    <source>
        <strain evidence="6">IoA-00</strain>
    </source>
</reference>
<accession>A0A7R8D4T5</accession>
<organism evidence="6 7">
    <name type="scientific">Lepeophtheirus salmonis</name>
    <name type="common">Salmon louse</name>
    <name type="synonym">Caligus salmonis</name>
    <dbReference type="NCBI Taxonomy" id="72036"/>
    <lineage>
        <taxon>Eukaryota</taxon>
        <taxon>Metazoa</taxon>
        <taxon>Ecdysozoa</taxon>
        <taxon>Arthropoda</taxon>
        <taxon>Crustacea</taxon>
        <taxon>Multicrustacea</taxon>
        <taxon>Hexanauplia</taxon>
        <taxon>Copepoda</taxon>
        <taxon>Siphonostomatoida</taxon>
        <taxon>Caligidae</taxon>
        <taxon>Lepeophtheirus</taxon>
    </lineage>
</organism>
<dbReference type="AlphaFoldDB" id="A0A7R8D4T5"/>
<keyword evidence="2 5" id="KW-0812">Transmembrane</keyword>
<dbReference type="EMBL" id="HG994586">
    <property type="protein sequence ID" value="CAF2998873.1"/>
    <property type="molecule type" value="Genomic_DNA"/>
</dbReference>
<dbReference type="GO" id="GO:0016020">
    <property type="term" value="C:membrane"/>
    <property type="evidence" value="ECO:0007669"/>
    <property type="project" value="UniProtKB-SubCell"/>
</dbReference>
<evidence type="ECO:0000256" key="2">
    <source>
        <dbReference type="ARBA" id="ARBA00022692"/>
    </source>
</evidence>
<dbReference type="PROSITE" id="PS51225">
    <property type="entry name" value="MARVEL"/>
    <property type="match status" value="1"/>
</dbReference>
<evidence type="ECO:0000256" key="1">
    <source>
        <dbReference type="ARBA" id="ARBA00004141"/>
    </source>
</evidence>
<keyword evidence="4 5" id="KW-0472">Membrane</keyword>
<evidence type="ECO:0000313" key="6">
    <source>
        <dbReference type="EMBL" id="CAF2998873.1"/>
    </source>
</evidence>
<dbReference type="Proteomes" id="UP000675881">
    <property type="component" value="Chromosome 7"/>
</dbReference>
<sequence>MTELSLLMCLWNDDILCYGLRFKIPASDSWSEGTLAHNCTPSSYLGNRGSVANDGMGGQRIRTIYMSPEGRRTGRSPGERGFKCCFGICRIGTCNSKDFFGNPSGIIKIFEVAIALVCQFLLLKYGVKYAEGLGFSYHLILSVTSASFLTNTVLTIIYATSHPSKIHIKSSIFELVFNFVLCSLYLGISPLFAKNVHSHLFYYFNTIPNFTAYPTLTASYILGFIAGVIHGIDGFLSLRDYRKYN</sequence>
<protein>
    <submittedName>
        <fullName evidence="6">(salmon louse) hypothetical protein</fullName>
    </submittedName>
</protein>